<proteinExistence type="inferred from homology"/>
<dbReference type="KEGG" id="uam:UABAM_06672"/>
<dbReference type="GO" id="GO:0016485">
    <property type="term" value="P:protein processing"/>
    <property type="evidence" value="ECO:0007669"/>
    <property type="project" value="TreeGrafter"/>
</dbReference>
<dbReference type="Gene3D" id="3.40.50.1450">
    <property type="entry name" value="HybD-like"/>
    <property type="match status" value="1"/>
</dbReference>
<keyword evidence="2 5" id="KW-0645">Protease</keyword>
<protein>
    <submittedName>
        <fullName evidence="5">Hydrogenase maturation protease</fullName>
    </submittedName>
</protein>
<dbReference type="NCBIfam" id="TIGR00072">
    <property type="entry name" value="hydrog_prot"/>
    <property type="match status" value="1"/>
</dbReference>
<comment type="similarity">
    <text evidence="1">Belongs to the peptidase A31 family.</text>
</comment>
<evidence type="ECO:0000256" key="4">
    <source>
        <dbReference type="ARBA" id="ARBA00022801"/>
    </source>
</evidence>
<dbReference type="PRINTS" id="PR00446">
    <property type="entry name" value="HYDRGNUPTAKE"/>
</dbReference>
<evidence type="ECO:0000256" key="3">
    <source>
        <dbReference type="ARBA" id="ARBA00022750"/>
    </source>
</evidence>
<keyword evidence="4" id="KW-0378">Hydrolase</keyword>
<dbReference type="InterPro" id="IPR000671">
    <property type="entry name" value="Peptidase_A31"/>
</dbReference>
<gene>
    <name evidence="5" type="ORF">UABAM_06672</name>
</gene>
<dbReference type="InterPro" id="IPR023430">
    <property type="entry name" value="Pept_HybD-like_dom_sf"/>
</dbReference>
<dbReference type="OrthoDB" id="9794619at2"/>
<dbReference type="EMBL" id="AP019860">
    <property type="protein sequence ID" value="BBM88251.1"/>
    <property type="molecule type" value="Genomic_DNA"/>
</dbReference>
<dbReference type="RefSeq" id="WP_152021870.1">
    <property type="nucleotide sequence ID" value="NZ_AP019860.1"/>
</dbReference>
<dbReference type="PANTHER" id="PTHR30302">
    <property type="entry name" value="HYDROGENASE 1 MATURATION PROTEASE"/>
    <property type="match status" value="1"/>
</dbReference>
<dbReference type="Proteomes" id="UP000326354">
    <property type="component" value="Chromosome"/>
</dbReference>
<accession>A0A5S9IVG2</accession>
<dbReference type="GO" id="GO:0004190">
    <property type="term" value="F:aspartic-type endopeptidase activity"/>
    <property type="evidence" value="ECO:0007669"/>
    <property type="project" value="UniProtKB-KW"/>
</dbReference>
<dbReference type="GO" id="GO:0008047">
    <property type="term" value="F:enzyme activator activity"/>
    <property type="evidence" value="ECO:0007669"/>
    <property type="project" value="InterPro"/>
</dbReference>
<dbReference type="AlphaFoldDB" id="A0A5S9IVG2"/>
<keyword evidence="3" id="KW-0064">Aspartyl protease</keyword>
<dbReference type="PANTHER" id="PTHR30302:SF1">
    <property type="entry name" value="HYDROGENASE 2 MATURATION PROTEASE"/>
    <property type="match status" value="1"/>
</dbReference>
<dbReference type="Pfam" id="PF01750">
    <property type="entry name" value="HycI"/>
    <property type="match status" value="1"/>
</dbReference>
<evidence type="ECO:0000313" key="5">
    <source>
        <dbReference type="EMBL" id="BBM88251.1"/>
    </source>
</evidence>
<reference evidence="5 6" key="1">
    <citation type="submission" date="2019-08" db="EMBL/GenBank/DDBJ databases">
        <title>Complete genome sequence of Candidatus Uab amorphum.</title>
        <authorList>
            <person name="Shiratori T."/>
            <person name="Suzuki S."/>
            <person name="Kakizawa Y."/>
            <person name="Ishida K."/>
        </authorList>
    </citation>
    <scope>NUCLEOTIDE SEQUENCE [LARGE SCALE GENOMIC DNA]</scope>
    <source>
        <strain evidence="5 6">SRT547</strain>
    </source>
</reference>
<evidence type="ECO:0000256" key="2">
    <source>
        <dbReference type="ARBA" id="ARBA00022670"/>
    </source>
</evidence>
<dbReference type="SUPFAM" id="SSF53163">
    <property type="entry name" value="HybD-like"/>
    <property type="match status" value="1"/>
</dbReference>
<sequence>MLIVGIGNSYRGDDGIGPWIVQQLHKIDLPAHIKVKELCGDGAELMEMWRGHSKVIVVDAVQADCDCGELFCIKAHEEQVPGDFFHYSTHAFSVAEAVELSKALQELPAEVNIYGIAGENFAMGGEISDAVRETANKVVELILEDINLTN</sequence>
<name>A0A5S9IVG2_UABAM</name>
<evidence type="ECO:0000313" key="6">
    <source>
        <dbReference type="Proteomes" id="UP000326354"/>
    </source>
</evidence>
<organism evidence="5 6">
    <name type="scientific">Uabimicrobium amorphum</name>
    <dbReference type="NCBI Taxonomy" id="2596890"/>
    <lineage>
        <taxon>Bacteria</taxon>
        <taxon>Pseudomonadati</taxon>
        <taxon>Planctomycetota</taxon>
        <taxon>Candidatus Uabimicrobiia</taxon>
        <taxon>Candidatus Uabimicrobiales</taxon>
        <taxon>Candidatus Uabimicrobiaceae</taxon>
        <taxon>Candidatus Uabimicrobium</taxon>
    </lineage>
</organism>
<keyword evidence="6" id="KW-1185">Reference proteome</keyword>
<dbReference type="CDD" id="cd00518">
    <property type="entry name" value="H2MP"/>
    <property type="match status" value="1"/>
</dbReference>
<evidence type="ECO:0000256" key="1">
    <source>
        <dbReference type="ARBA" id="ARBA00006814"/>
    </source>
</evidence>